<dbReference type="SUPFAM" id="SSF110296">
    <property type="entry name" value="Oligoxyloglucan reducing end-specific cellobiohydrolase"/>
    <property type="match status" value="1"/>
</dbReference>
<evidence type="ECO:0000313" key="1">
    <source>
        <dbReference type="EMBL" id="EMR02207.1"/>
    </source>
</evidence>
<dbReference type="eggNOG" id="COG4447">
    <property type="taxonomic scope" value="Bacteria"/>
</dbReference>
<accession>M7N4I3</accession>
<dbReference type="STRING" id="1279009.ADICEAN_02646"/>
<organism evidence="1 2">
    <name type="scientific">Cesiribacter andamanensis AMV16</name>
    <dbReference type="NCBI Taxonomy" id="1279009"/>
    <lineage>
        <taxon>Bacteria</taxon>
        <taxon>Pseudomonadati</taxon>
        <taxon>Bacteroidota</taxon>
        <taxon>Cytophagia</taxon>
        <taxon>Cytophagales</taxon>
        <taxon>Cesiribacteraceae</taxon>
        <taxon>Cesiribacter</taxon>
    </lineage>
</organism>
<dbReference type="InterPro" id="IPR015943">
    <property type="entry name" value="WD40/YVTN_repeat-like_dom_sf"/>
</dbReference>
<name>M7N4I3_9BACT</name>
<dbReference type="Proteomes" id="UP000011910">
    <property type="component" value="Unassembled WGS sequence"/>
</dbReference>
<proteinExistence type="predicted"/>
<gene>
    <name evidence="1" type="ORF">ADICEAN_02646</name>
</gene>
<dbReference type="PANTHER" id="PTHR47199">
    <property type="entry name" value="PHOTOSYSTEM II STABILITY/ASSEMBLY FACTOR HCF136, CHLOROPLASTIC"/>
    <property type="match status" value="1"/>
</dbReference>
<reference evidence="1 2" key="1">
    <citation type="journal article" date="2013" name="Genome Announc.">
        <title>Draft Genome Sequence of Cesiribacter andamanensis Strain AMV16T, Isolated from a Soil Sample from a Mud Volcano in the Andaman Islands, India.</title>
        <authorList>
            <person name="Shivaji S."/>
            <person name="Ara S."/>
            <person name="Begum Z."/>
            <person name="Srinivas T.N."/>
            <person name="Singh A."/>
            <person name="Kumar Pinnaka A."/>
        </authorList>
    </citation>
    <scope>NUCLEOTIDE SEQUENCE [LARGE SCALE GENOMIC DNA]</scope>
    <source>
        <strain evidence="1 2">AMV16</strain>
    </source>
</reference>
<evidence type="ECO:0000313" key="2">
    <source>
        <dbReference type="Proteomes" id="UP000011910"/>
    </source>
</evidence>
<dbReference type="Gene3D" id="2.130.10.10">
    <property type="entry name" value="YVTN repeat-like/Quinoprotein amine dehydrogenase"/>
    <property type="match status" value="1"/>
</dbReference>
<dbReference type="EMBL" id="AODQ01000068">
    <property type="protein sequence ID" value="EMR02207.1"/>
    <property type="molecule type" value="Genomic_DNA"/>
</dbReference>
<dbReference type="OrthoDB" id="9813892at2"/>
<comment type="caution">
    <text evidence="1">The sequence shown here is derived from an EMBL/GenBank/DDBJ whole genome shotgun (WGS) entry which is preliminary data.</text>
</comment>
<protein>
    <submittedName>
        <fullName evidence="1">Ycf48-like protein</fullName>
    </submittedName>
</protein>
<dbReference type="AlphaFoldDB" id="M7N4I3"/>
<dbReference type="PANTHER" id="PTHR47199:SF2">
    <property type="entry name" value="PHOTOSYSTEM II STABILITY_ASSEMBLY FACTOR HCF136, CHLOROPLASTIC"/>
    <property type="match status" value="1"/>
</dbReference>
<sequence length="197" mass="21005">MGGKILLLQSRDGGRSWQPLEAPAPEEGEAFFAASNASIAMCGTQQAWIGTGGGAIRVLHTPDAGRSWQLQYPPMLRISEAAGIYALHFASAKKGVAVGGAYDKPELGRLAALYTTNGGRRWRLSEEPPRGYRCGLALLPGTATYISVGTTGTDLSRDGGKRWQPLNTENLNSIRFAPAGRRGWAVGAKGAIFLLEY</sequence>
<keyword evidence="2" id="KW-1185">Reference proteome</keyword>